<feature type="signal peptide" evidence="1">
    <location>
        <begin position="1"/>
        <end position="24"/>
    </location>
</feature>
<organism evidence="2 3">
    <name type="scientific">Streptococcus saliviloxodontae</name>
    <dbReference type="NCBI Taxonomy" id="1349416"/>
    <lineage>
        <taxon>Bacteria</taxon>
        <taxon>Bacillati</taxon>
        <taxon>Bacillota</taxon>
        <taxon>Bacilli</taxon>
        <taxon>Lactobacillales</taxon>
        <taxon>Streptococcaceae</taxon>
        <taxon>Streptococcus</taxon>
    </lineage>
</organism>
<evidence type="ECO:0000313" key="2">
    <source>
        <dbReference type="EMBL" id="MBM7636739.1"/>
    </source>
</evidence>
<evidence type="ECO:0000256" key="1">
    <source>
        <dbReference type="SAM" id="SignalP"/>
    </source>
</evidence>
<protein>
    <recommendedName>
        <fullName evidence="4">Lipoprotein</fullName>
    </recommendedName>
</protein>
<reference evidence="2 3" key="1">
    <citation type="submission" date="2021-01" db="EMBL/GenBank/DDBJ databases">
        <title>Genomic Encyclopedia of Type Strains, Phase IV (KMG-IV): sequencing the most valuable type-strain genomes for metagenomic binning, comparative biology and taxonomic classification.</title>
        <authorList>
            <person name="Goeker M."/>
        </authorList>
    </citation>
    <scope>NUCLEOTIDE SEQUENCE [LARGE SCALE GENOMIC DNA]</scope>
    <source>
        <strain evidence="2 3">DSM 27513</strain>
    </source>
</reference>
<name>A0ABS2PMS3_9STRE</name>
<evidence type="ECO:0000313" key="3">
    <source>
        <dbReference type="Proteomes" id="UP000809081"/>
    </source>
</evidence>
<gene>
    <name evidence="2" type="ORF">JOC31_001563</name>
</gene>
<keyword evidence="1" id="KW-0732">Signal</keyword>
<comment type="caution">
    <text evidence="2">The sequence shown here is derived from an EMBL/GenBank/DDBJ whole genome shotgun (WGS) entry which is preliminary data.</text>
</comment>
<feature type="chain" id="PRO_5046543131" description="Lipoprotein" evidence="1">
    <location>
        <begin position="25"/>
        <end position="117"/>
    </location>
</feature>
<evidence type="ECO:0008006" key="4">
    <source>
        <dbReference type="Google" id="ProtNLM"/>
    </source>
</evidence>
<accession>A0ABS2PMS3</accession>
<keyword evidence="3" id="KW-1185">Reference proteome</keyword>
<dbReference type="Proteomes" id="UP000809081">
    <property type="component" value="Unassembled WGS sequence"/>
</dbReference>
<sequence>MKNIKFLILALSAALLVACTSATKLEWLEGNWYSSDWNVTYTIEKKNEHWLITSKNEVIANHAKQTTNSDGNVVLTADDGTQFVIEKVSKSKINFQQVAADGVVGTTASVLFEKVAD</sequence>
<proteinExistence type="predicted"/>
<dbReference type="RefSeq" id="WP_205017605.1">
    <property type="nucleotide sequence ID" value="NZ_JAFBEI010000034.1"/>
</dbReference>
<dbReference type="PROSITE" id="PS51257">
    <property type="entry name" value="PROKAR_LIPOPROTEIN"/>
    <property type="match status" value="1"/>
</dbReference>
<dbReference type="EMBL" id="JAFBEI010000034">
    <property type="protein sequence ID" value="MBM7636739.1"/>
    <property type="molecule type" value="Genomic_DNA"/>
</dbReference>